<reference evidence="8 9" key="1">
    <citation type="submission" date="2019-01" db="EMBL/GenBank/DDBJ databases">
        <title>Sequencing of cultivated peanut Arachis hypogaea provides insights into genome evolution and oil improvement.</title>
        <authorList>
            <person name="Chen X."/>
        </authorList>
    </citation>
    <scope>NUCLEOTIDE SEQUENCE [LARGE SCALE GENOMIC DNA]</scope>
    <source>
        <strain evidence="9">cv. Fuhuasheng</strain>
        <tissue evidence="8">Leaves</tissue>
    </source>
</reference>
<dbReference type="GO" id="GO:0004497">
    <property type="term" value="F:monooxygenase activity"/>
    <property type="evidence" value="ECO:0007669"/>
    <property type="project" value="UniProtKB-KW"/>
</dbReference>
<dbReference type="STRING" id="3818.A0A445EPC7"/>
<keyword evidence="5" id="KW-0560">Oxidoreductase</keyword>
<comment type="caution">
    <text evidence="8">The sequence shown here is derived from an EMBL/GenBank/DDBJ whole genome shotgun (WGS) entry which is preliminary data.</text>
</comment>
<organism evidence="8 9">
    <name type="scientific">Arachis hypogaea</name>
    <name type="common">Peanut</name>
    <dbReference type="NCBI Taxonomy" id="3818"/>
    <lineage>
        <taxon>Eukaryota</taxon>
        <taxon>Viridiplantae</taxon>
        <taxon>Streptophyta</taxon>
        <taxon>Embryophyta</taxon>
        <taxon>Tracheophyta</taxon>
        <taxon>Spermatophyta</taxon>
        <taxon>Magnoliopsida</taxon>
        <taxon>eudicotyledons</taxon>
        <taxon>Gunneridae</taxon>
        <taxon>Pentapetalae</taxon>
        <taxon>rosids</taxon>
        <taxon>fabids</taxon>
        <taxon>Fabales</taxon>
        <taxon>Fabaceae</taxon>
        <taxon>Papilionoideae</taxon>
        <taxon>50 kb inversion clade</taxon>
        <taxon>dalbergioids sensu lato</taxon>
        <taxon>Dalbergieae</taxon>
        <taxon>Pterocarpus clade</taxon>
        <taxon>Arachis</taxon>
    </lineage>
</organism>
<dbReference type="SUPFAM" id="SSF48264">
    <property type="entry name" value="Cytochrome P450"/>
    <property type="match status" value="1"/>
</dbReference>
<keyword evidence="3" id="KW-0349">Heme</keyword>
<keyword evidence="7" id="KW-0503">Monooxygenase</keyword>
<proteinExistence type="inferred from homology"/>
<evidence type="ECO:0000313" key="8">
    <source>
        <dbReference type="EMBL" id="RYR77318.1"/>
    </source>
</evidence>
<name>A0A445EPC7_ARAHY</name>
<evidence type="ECO:0000256" key="5">
    <source>
        <dbReference type="ARBA" id="ARBA00023002"/>
    </source>
</evidence>
<evidence type="ECO:0000256" key="1">
    <source>
        <dbReference type="ARBA" id="ARBA00001971"/>
    </source>
</evidence>
<gene>
    <name evidence="8" type="ORF">Ahy_A01g001754</name>
</gene>
<dbReference type="InterPro" id="IPR036396">
    <property type="entry name" value="Cyt_P450_sf"/>
</dbReference>
<dbReference type="Gene3D" id="1.10.630.10">
    <property type="entry name" value="Cytochrome P450"/>
    <property type="match status" value="1"/>
</dbReference>
<sequence>MRRFSFDIICKFLFEIDTNSFILSFPESKLVDSFDIASKLLQRAISSLPAILNIYSEKKLKEAIGVMNNVVMEMLGQRRREMTTTTTSLNKSDLLSRFMRSIEDNNYVMQDMIEIGKEQYRFRVEEIRDHFIPC</sequence>
<keyword evidence="4" id="KW-0479">Metal-binding</keyword>
<dbReference type="Proteomes" id="UP000289738">
    <property type="component" value="Chromosome A01"/>
</dbReference>
<accession>A0A445EPC7</accession>
<comment type="cofactor">
    <cofactor evidence="1">
        <name>heme</name>
        <dbReference type="ChEBI" id="CHEBI:30413"/>
    </cofactor>
</comment>
<dbReference type="AlphaFoldDB" id="A0A445EPC7"/>
<keyword evidence="9" id="KW-1185">Reference proteome</keyword>
<protein>
    <submittedName>
        <fullName evidence="8">Uncharacterized protein</fullName>
    </submittedName>
</protein>
<dbReference type="PANTHER" id="PTHR24296">
    <property type="entry name" value="CYTOCHROME P450"/>
    <property type="match status" value="1"/>
</dbReference>
<dbReference type="GO" id="GO:0020037">
    <property type="term" value="F:heme binding"/>
    <property type="evidence" value="ECO:0007669"/>
    <property type="project" value="InterPro"/>
</dbReference>
<evidence type="ECO:0000256" key="3">
    <source>
        <dbReference type="ARBA" id="ARBA00022617"/>
    </source>
</evidence>
<evidence type="ECO:0000313" key="9">
    <source>
        <dbReference type="Proteomes" id="UP000289738"/>
    </source>
</evidence>
<dbReference type="GO" id="GO:0016705">
    <property type="term" value="F:oxidoreductase activity, acting on paired donors, with incorporation or reduction of molecular oxygen"/>
    <property type="evidence" value="ECO:0007669"/>
    <property type="project" value="InterPro"/>
</dbReference>
<evidence type="ECO:0000256" key="6">
    <source>
        <dbReference type="ARBA" id="ARBA00023004"/>
    </source>
</evidence>
<evidence type="ECO:0000256" key="4">
    <source>
        <dbReference type="ARBA" id="ARBA00022723"/>
    </source>
</evidence>
<dbReference type="GO" id="GO:0005506">
    <property type="term" value="F:iron ion binding"/>
    <property type="evidence" value="ECO:0007669"/>
    <property type="project" value="InterPro"/>
</dbReference>
<dbReference type="EMBL" id="SDMP01000001">
    <property type="protein sequence ID" value="RYR77318.1"/>
    <property type="molecule type" value="Genomic_DNA"/>
</dbReference>
<keyword evidence="6" id="KW-0408">Iron</keyword>
<evidence type="ECO:0000256" key="2">
    <source>
        <dbReference type="ARBA" id="ARBA00010617"/>
    </source>
</evidence>
<evidence type="ECO:0000256" key="7">
    <source>
        <dbReference type="ARBA" id="ARBA00023033"/>
    </source>
</evidence>
<comment type="similarity">
    <text evidence="2">Belongs to the cytochrome P450 family.</text>
</comment>